<feature type="domain" description="Thioredoxin" evidence="1">
    <location>
        <begin position="1"/>
        <end position="102"/>
    </location>
</feature>
<evidence type="ECO:0000313" key="2">
    <source>
        <dbReference type="EMBL" id="AVP58249.1"/>
    </source>
</evidence>
<keyword evidence="3" id="KW-1185">Reference proteome</keyword>
<proteinExistence type="predicted"/>
<dbReference type="InterPro" id="IPR036249">
    <property type="entry name" value="Thioredoxin-like_sf"/>
</dbReference>
<name>A0A2P1NMG8_9BURK</name>
<dbReference type="PANTHER" id="PTHR43601:SF3">
    <property type="entry name" value="THIOREDOXIN, MITOCHONDRIAL"/>
    <property type="match status" value="1"/>
</dbReference>
<reference evidence="3" key="1">
    <citation type="submission" date="2018-03" db="EMBL/GenBank/DDBJ databases">
        <title>Genome sequencing of Melaminivora sp. strain SC2-7.</title>
        <authorList>
            <person name="Kim S.-J."/>
            <person name="Heo J."/>
            <person name="Ahn J.-H."/>
            <person name="Kwon S.-W."/>
        </authorList>
    </citation>
    <scope>NUCLEOTIDE SEQUENCE [LARGE SCALE GENOMIC DNA]</scope>
    <source>
        <strain evidence="3">SC2-7</strain>
    </source>
</reference>
<dbReference type="RefSeq" id="WP_106846797.1">
    <property type="nucleotide sequence ID" value="NZ_CP027792.1"/>
</dbReference>
<dbReference type="GO" id="GO:0045454">
    <property type="term" value="P:cell redox homeostasis"/>
    <property type="evidence" value="ECO:0007669"/>
    <property type="project" value="TreeGrafter"/>
</dbReference>
<dbReference type="SUPFAM" id="SSF52833">
    <property type="entry name" value="Thioredoxin-like"/>
    <property type="match status" value="1"/>
</dbReference>
<sequence>MGSQAVPALPASQDRAWWVVCFCAQWCGVCREFRDAFDALAQQQPALRMAWVDVEDDEDIVGDLDVETFPTILVAGEGRVRFFGPVLPQMAVLARMVAVLQAGKDEGEADAAAQALFQRVLGSR</sequence>
<evidence type="ECO:0000259" key="1">
    <source>
        <dbReference type="PROSITE" id="PS51352"/>
    </source>
</evidence>
<dbReference type="KEGG" id="melm:C7H73_11640"/>
<dbReference type="EMBL" id="CP027792">
    <property type="protein sequence ID" value="AVP58249.1"/>
    <property type="molecule type" value="Genomic_DNA"/>
</dbReference>
<dbReference type="PROSITE" id="PS51352">
    <property type="entry name" value="THIOREDOXIN_2"/>
    <property type="match status" value="1"/>
</dbReference>
<organism evidence="2 3">
    <name type="scientific">Pulveribacter suum</name>
    <dbReference type="NCBI Taxonomy" id="2116657"/>
    <lineage>
        <taxon>Bacteria</taxon>
        <taxon>Pseudomonadati</taxon>
        <taxon>Pseudomonadota</taxon>
        <taxon>Betaproteobacteria</taxon>
        <taxon>Burkholderiales</taxon>
        <taxon>Comamonadaceae</taxon>
        <taxon>Pulveribacter</taxon>
    </lineage>
</organism>
<protein>
    <submittedName>
        <fullName evidence="2">Thiol reductase thioredoxin</fullName>
    </submittedName>
</protein>
<dbReference type="Pfam" id="PF00085">
    <property type="entry name" value="Thioredoxin"/>
    <property type="match status" value="1"/>
</dbReference>
<gene>
    <name evidence="2" type="ORF">C7H73_11640</name>
</gene>
<dbReference type="InterPro" id="IPR013766">
    <property type="entry name" value="Thioredoxin_domain"/>
</dbReference>
<dbReference type="PANTHER" id="PTHR43601">
    <property type="entry name" value="THIOREDOXIN, MITOCHONDRIAL"/>
    <property type="match status" value="1"/>
</dbReference>
<evidence type="ECO:0000313" key="3">
    <source>
        <dbReference type="Proteomes" id="UP000241829"/>
    </source>
</evidence>
<dbReference type="AlphaFoldDB" id="A0A2P1NMG8"/>
<dbReference type="OrthoDB" id="8521206at2"/>
<dbReference type="Gene3D" id="3.40.30.10">
    <property type="entry name" value="Glutaredoxin"/>
    <property type="match status" value="1"/>
</dbReference>
<accession>A0A2P1NMG8</accession>
<dbReference type="CDD" id="cd02947">
    <property type="entry name" value="TRX_family"/>
    <property type="match status" value="1"/>
</dbReference>
<dbReference type="Proteomes" id="UP000241829">
    <property type="component" value="Chromosome"/>
</dbReference>